<organism evidence="1 2">
    <name type="scientific">Amycolatopsis tucumanensis</name>
    <dbReference type="NCBI Taxonomy" id="401106"/>
    <lineage>
        <taxon>Bacteria</taxon>
        <taxon>Bacillati</taxon>
        <taxon>Actinomycetota</taxon>
        <taxon>Actinomycetes</taxon>
        <taxon>Pseudonocardiales</taxon>
        <taxon>Pseudonocardiaceae</taxon>
        <taxon>Amycolatopsis</taxon>
    </lineage>
</organism>
<proteinExistence type="predicted"/>
<dbReference type="Proteomes" id="UP001501624">
    <property type="component" value="Unassembled WGS sequence"/>
</dbReference>
<dbReference type="EMBL" id="BAABCM010000012">
    <property type="protein sequence ID" value="GAA3839346.1"/>
    <property type="molecule type" value="Genomic_DNA"/>
</dbReference>
<evidence type="ECO:0000313" key="2">
    <source>
        <dbReference type="Proteomes" id="UP001501624"/>
    </source>
</evidence>
<keyword evidence="2" id="KW-1185">Reference proteome</keyword>
<protein>
    <recommendedName>
        <fullName evidence="3">MOSC domain-containing protein</fullName>
    </recommendedName>
</protein>
<reference evidence="2" key="1">
    <citation type="journal article" date="2019" name="Int. J. Syst. Evol. Microbiol.">
        <title>The Global Catalogue of Microorganisms (GCM) 10K type strain sequencing project: providing services to taxonomists for standard genome sequencing and annotation.</title>
        <authorList>
            <consortium name="The Broad Institute Genomics Platform"/>
            <consortium name="The Broad Institute Genome Sequencing Center for Infectious Disease"/>
            <person name="Wu L."/>
            <person name="Ma J."/>
        </authorList>
    </citation>
    <scope>NUCLEOTIDE SEQUENCE [LARGE SCALE GENOMIC DNA]</scope>
    <source>
        <strain evidence="2">JCM 17017</strain>
    </source>
</reference>
<dbReference type="RefSeq" id="WP_237337189.1">
    <property type="nucleotide sequence ID" value="NZ_BAABCM010000012.1"/>
</dbReference>
<evidence type="ECO:0000313" key="1">
    <source>
        <dbReference type="EMBL" id="GAA3839346.1"/>
    </source>
</evidence>
<gene>
    <name evidence="1" type="ORF">GCM10022380_66940</name>
</gene>
<evidence type="ECO:0008006" key="3">
    <source>
        <dbReference type="Google" id="ProtNLM"/>
    </source>
</evidence>
<name>A0ABP7JAP2_9PSEU</name>
<sequence length="77" mass="8497">MSLITSHIEGAEPLRFRSHLRIDADVPEEDWTDPRTGRRDPGVLRRIAREHDMCLGVYGSTVEPGTVGVGDEVVVVA</sequence>
<comment type="caution">
    <text evidence="1">The sequence shown here is derived from an EMBL/GenBank/DDBJ whole genome shotgun (WGS) entry which is preliminary data.</text>
</comment>
<accession>A0ABP7JAP2</accession>